<keyword evidence="4" id="KW-1185">Reference proteome</keyword>
<feature type="compositionally biased region" description="Low complexity" evidence="1">
    <location>
        <begin position="190"/>
        <end position="200"/>
    </location>
</feature>
<feature type="region of interest" description="Disordered" evidence="1">
    <location>
        <begin position="119"/>
        <end position="231"/>
    </location>
</feature>
<evidence type="ECO:0000256" key="2">
    <source>
        <dbReference type="SAM" id="Phobius"/>
    </source>
</evidence>
<feature type="compositionally biased region" description="Polar residues" evidence="1">
    <location>
        <begin position="215"/>
        <end position="231"/>
    </location>
</feature>
<reference evidence="3" key="1">
    <citation type="journal article" date="2023" name="Mol. Phylogenet. Evol.">
        <title>Genome-scale phylogeny and comparative genomics of the fungal order Sordariales.</title>
        <authorList>
            <person name="Hensen N."/>
            <person name="Bonometti L."/>
            <person name="Westerberg I."/>
            <person name="Brannstrom I.O."/>
            <person name="Guillou S."/>
            <person name="Cros-Aarteil S."/>
            <person name="Calhoun S."/>
            <person name="Haridas S."/>
            <person name="Kuo A."/>
            <person name="Mondo S."/>
            <person name="Pangilinan J."/>
            <person name="Riley R."/>
            <person name="LaButti K."/>
            <person name="Andreopoulos B."/>
            <person name="Lipzen A."/>
            <person name="Chen C."/>
            <person name="Yan M."/>
            <person name="Daum C."/>
            <person name="Ng V."/>
            <person name="Clum A."/>
            <person name="Steindorff A."/>
            <person name="Ohm R.A."/>
            <person name="Martin F."/>
            <person name="Silar P."/>
            <person name="Natvig D.O."/>
            <person name="Lalanne C."/>
            <person name="Gautier V."/>
            <person name="Ament-Velasquez S.L."/>
            <person name="Kruys A."/>
            <person name="Hutchinson M.I."/>
            <person name="Powell A.J."/>
            <person name="Barry K."/>
            <person name="Miller A.N."/>
            <person name="Grigoriev I.V."/>
            <person name="Debuchy R."/>
            <person name="Gladieux P."/>
            <person name="Hiltunen Thoren M."/>
            <person name="Johannesson H."/>
        </authorList>
    </citation>
    <scope>NUCLEOTIDE SEQUENCE</scope>
    <source>
        <strain evidence="3">CBS 892.96</strain>
    </source>
</reference>
<evidence type="ECO:0000256" key="1">
    <source>
        <dbReference type="SAM" id="MobiDB-lite"/>
    </source>
</evidence>
<keyword evidence="2" id="KW-1133">Transmembrane helix</keyword>
<dbReference type="Pfam" id="PF12273">
    <property type="entry name" value="RCR"/>
    <property type="match status" value="1"/>
</dbReference>
<feature type="transmembrane region" description="Helical" evidence="2">
    <location>
        <begin position="40"/>
        <end position="60"/>
    </location>
</feature>
<evidence type="ECO:0000313" key="4">
    <source>
        <dbReference type="Proteomes" id="UP001302321"/>
    </source>
</evidence>
<accession>A0AAN6WI97</accession>
<keyword evidence="2" id="KW-0472">Membrane</keyword>
<feature type="compositionally biased region" description="Pro residues" evidence="1">
    <location>
        <begin position="123"/>
        <end position="140"/>
    </location>
</feature>
<comment type="caution">
    <text evidence="3">The sequence shown here is derived from an EMBL/GenBank/DDBJ whole genome shotgun (WGS) entry which is preliminary data.</text>
</comment>
<feature type="compositionally biased region" description="Pro residues" evidence="1">
    <location>
        <begin position="204"/>
        <end position="214"/>
    </location>
</feature>
<evidence type="ECO:0000313" key="3">
    <source>
        <dbReference type="EMBL" id="KAK4181726.1"/>
    </source>
</evidence>
<keyword evidence="2" id="KW-0812">Transmembrane</keyword>
<name>A0AAN6WI97_9PEZI</name>
<reference evidence="3" key="2">
    <citation type="submission" date="2023-05" db="EMBL/GenBank/DDBJ databases">
        <authorList>
            <consortium name="Lawrence Berkeley National Laboratory"/>
            <person name="Steindorff A."/>
            <person name="Hensen N."/>
            <person name="Bonometti L."/>
            <person name="Westerberg I."/>
            <person name="Brannstrom I.O."/>
            <person name="Guillou S."/>
            <person name="Cros-Aarteil S."/>
            <person name="Calhoun S."/>
            <person name="Haridas S."/>
            <person name="Kuo A."/>
            <person name="Mondo S."/>
            <person name="Pangilinan J."/>
            <person name="Riley R."/>
            <person name="Labutti K."/>
            <person name="Andreopoulos B."/>
            <person name="Lipzen A."/>
            <person name="Chen C."/>
            <person name="Yanf M."/>
            <person name="Daum C."/>
            <person name="Ng V."/>
            <person name="Clum A."/>
            <person name="Ohm R."/>
            <person name="Martin F."/>
            <person name="Silar P."/>
            <person name="Natvig D."/>
            <person name="Lalanne C."/>
            <person name="Gautier V."/>
            <person name="Ament-Velasquez S.L."/>
            <person name="Kruys A."/>
            <person name="Hutchinson M.I."/>
            <person name="Powell A.J."/>
            <person name="Barry K."/>
            <person name="Miller A.N."/>
            <person name="Grigoriev I.V."/>
            <person name="Debuchy R."/>
            <person name="Gladieux P."/>
            <person name="Thoren M.H."/>
            <person name="Johannesson H."/>
        </authorList>
    </citation>
    <scope>NUCLEOTIDE SEQUENCE</scope>
    <source>
        <strain evidence="3">CBS 892.96</strain>
    </source>
</reference>
<organism evidence="3 4">
    <name type="scientific">Triangularia setosa</name>
    <dbReference type="NCBI Taxonomy" id="2587417"/>
    <lineage>
        <taxon>Eukaryota</taxon>
        <taxon>Fungi</taxon>
        <taxon>Dikarya</taxon>
        <taxon>Ascomycota</taxon>
        <taxon>Pezizomycotina</taxon>
        <taxon>Sordariomycetes</taxon>
        <taxon>Sordariomycetidae</taxon>
        <taxon>Sordariales</taxon>
        <taxon>Podosporaceae</taxon>
        <taxon>Triangularia</taxon>
    </lineage>
</organism>
<feature type="compositionally biased region" description="Pro residues" evidence="1">
    <location>
        <begin position="179"/>
        <end position="189"/>
    </location>
</feature>
<dbReference type="EMBL" id="MU866084">
    <property type="protein sequence ID" value="KAK4181726.1"/>
    <property type="molecule type" value="Genomic_DNA"/>
</dbReference>
<proteinExistence type="predicted"/>
<gene>
    <name evidence="3" type="ORF">QBC36DRAFT_40110</name>
</gene>
<dbReference type="Proteomes" id="UP001302321">
    <property type="component" value="Unassembled WGS sequence"/>
</dbReference>
<dbReference type="AlphaFoldDB" id="A0AAN6WI97"/>
<dbReference type="InterPro" id="IPR020999">
    <property type="entry name" value="Chitin_synth_reg_RCR"/>
</dbReference>
<protein>
    <submittedName>
        <fullName evidence="3">Uncharacterized protein</fullName>
    </submittedName>
</protein>
<sequence length="231" mass="24962">MAATLLARQYYGRNCTRDEDGYLVSDENCYVSFWNTKTGIIVKWSLFLAILLFFSLYLLIGYIHARKRVQAGLPPLGYHRFLVNRATLAQVDPRYRYPQSTFTPYHGYSNSGNDYQYYHMQGMPPPPVYDPNAPRPPVYEPPAGATKAGEGSGVNVAATSTSPPPPPPQDSGNGGYLYGPPPGPPPPPAAVVAPVPSSSVDQYAPPPGPPPPPSGNIQPQGTGNSTNPFRS</sequence>